<feature type="compositionally biased region" description="Basic and acidic residues" evidence="2">
    <location>
        <begin position="407"/>
        <end position="454"/>
    </location>
</feature>
<accession>A0A2G8LAM3</accession>
<dbReference type="PANTHER" id="PTHR21549:SF0">
    <property type="entry name" value="COILED-COIL DOMAIN-CONTAINING PROTEIN 112"/>
    <property type="match status" value="1"/>
</dbReference>
<dbReference type="EMBL" id="MRZV01000146">
    <property type="protein sequence ID" value="PIK57318.1"/>
    <property type="molecule type" value="Genomic_DNA"/>
</dbReference>
<keyword evidence="4" id="KW-1185">Reference proteome</keyword>
<feature type="region of interest" description="Disordered" evidence="2">
    <location>
        <begin position="1"/>
        <end position="46"/>
    </location>
</feature>
<evidence type="ECO:0000313" key="4">
    <source>
        <dbReference type="Proteomes" id="UP000230750"/>
    </source>
</evidence>
<reference evidence="3 4" key="1">
    <citation type="journal article" date="2017" name="PLoS Biol.">
        <title>The sea cucumber genome provides insights into morphological evolution and visceral regeneration.</title>
        <authorList>
            <person name="Zhang X."/>
            <person name="Sun L."/>
            <person name="Yuan J."/>
            <person name="Sun Y."/>
            <person name="Gao Y."/>
            <person name="Zhang L."/>
            <person name="Li S."/>
            <person name="Dai H."/>
            <person name="Hamel J.F."/>
            <person name="Liu C."/>
            <person name="Yu Y."/>
            <person name="Liu S."/>
            <person name="Lin W."/>
            <person name="Guo K."/>
            <person name="Jin S."/>
            <person name="Xu P."/>
            <person name="Storey K.B."/>
            <person name="Huan P."/>
            <person name="Zhang T."/>
            <person name="Zhou Y."/>
            <person name="Zhang J."/>
            <person name="Lin C."/>
            <person name="Li X."/>
            <person name="Xing L."/>
            <person name="Huo D."/>
            <person name="Sun M."/>
            <person name="Wang L."/>
            <person name="Mercier A."/>
            <person name="Li F."/>
            <person name="Yang H."/>
            <person name="Xiang J."/>
        </authorList>
    </citation>
    <scope>NUCLEOTIDE SEQUENCE [LARGE SCALE GENOMIC DNA]</scope>
    <source>
        <strain evidence="3">Shaxun</strain>
        <tissue evidence="3">Muscle</tissue>
    </source>
</reference>
<feature type="region of interest" description="Disordered" evidence="2">
    <location>
        <begin position="407"/>
        <end position="475"/>
    </location>
</feature>
<feature type="compositionally biased region" description="Polar residues" evidence="2">
    <location>
        <begin position="21"/>
        <end position="33"/>
    </location>
</feature>
<evidence type="ECO:0000256" key="2">
    <source>
        <dbReference type="SAM" id="MobiDB-lite"/>
    </source>
</evidence>
<sequence length="506" mass="60544">MAASWKRDSRHSSTRKVPKTESVSSNGDNMTGRSDTKKPSWATKSPEQVKKIELLREIDQLEKQICAIEREKGTHLYGKRNDFRKDYCTMEEQEMKMVSDRKTEKSRLQNHLTKLRHQVDKFQYELQNVKPTPEFLEKLKELMESIEASLNDFKEQQKTIYEQLMRDELVISQEVAELDKHFDLWSQLPPVTIPEDKPAKKTTIKNGKKSILADMPPEVAAFERFLQQTGGHRGGWDEYDHGTFMRIRNKHKGKVIFMDEAASSLPGRTFTDVKEHEAWYQEYTSLMEKKKEAIQKWRLVKEAKKDELLKQADRHEQDEASTNEKKASARAKKLEDERRERLSQLNAWKVQKELEKAQAEEKKLLENRKQMKRFEQEKQRQLEVKAKLEELRERRAEEEEYLAARAQERLETEREERRRVAQQEVKRFRERDRQKQEEQMIKEKEREAAEQERAKKLKRLKGQDSKKDKRLREHQQKDLYYPFLTELFHHGEQGYPNIHFRCNKNS</sequence>
<comment type="caution">
    <text evidence="3">The sequence shown here is derived from an EMBL/GenBank/DDBJ whole genome shotgun (WGS) entry which is preliminary data.</text>
</comment>
<evidence type="ECO:0000313" key="3">
    <source>
        <dbReference type="EMBL" id="PIK57318.1"/>
    </source>
</evidence>
<keyword evidence="1" id="KW-0175">Coiled coil</keyword>
<feature type="compositionally biased region" description="Basic and acidic residues" evidence="2">
    <location>
        <begin position="461"/>
        <end position="475"/>
    </location>
</feature>
<protein>
    <submittedName>
        <fullName evidence="3">Putative coiled-coil domain-containing protein</fullName>
    </submittedName>
</protein>
<dbReference type="InterPro" id="IPR039902">
    <property type="entry name" value="CCDC148/CCDC112"/>
</dbReference>
<feature type="region of interest" description="Disordered" evidence="2">
    <location>
        <begin position="310"/>
        <end position="338"/>
    </location>
</feature>
<dbReference type="Proteomes" id="UP000230750">
    <property type="component" value="Unassembled WGS sequence"/>
</dbReference>
<gene>
    <name evidence="3" type="ORF">BSL78_05769</name>
</gene>
<dbReference type="OrthoDB" id="2152435at2759"/>
<feature type="compositionally biased region" description="Basic and acidic residues" evidence="2">
    <location>
        <begin position="1"/>
        <end position="11"/>
    </location>
</feature>
<proteinExistence type="predicted"/>
<dbReference type="AlphaFoldDB" id="A0A2G8LAM3"/>
<dbReference type="STRING" id="307972.A0A2G8LAM3"/>
<evidence type="ECO:0000256" key="1">
    <source>
        <dbReference type="ARBA" id="ARBA00023054"/>
    </source>
</evidence>
<dbReference type="Gene3D" id="1.10.287.1490">
    <property type="match status" value="1"/>
</dbReference>
<name>A0A2G8LAM3_STIJA</name>
<dbReference type="PANTHER" id="PTHR21549">
    <property type="entry name" value="MUTATED IN BLADDER CANCER 1"/>
    <property type="match status" value="1"/>
</dbReference>
<organism evidence="3 4">
    <name type="scientific">Stichopus japonicus</name>
    <name type="common">Sea cucumber</name>
    <dbReference type="NCBI Taxonomy" id="307972"/>
    <lineage>
        <taxon>Eukaryota</taxon>
        <taxon>Metazoa</taxon>
        <taxon>Echinodermata</taxon>
        <taxon>Eleutherozoa</taxon>
        <taxon>Echinozoa</taxon>
        <taxon>Holothuroidea</taxon>
        <taxon>Aspidochirotacea</taxon>
        <taxon>Aspidochirotida</taxon>
        <taxon>Stichopodidae</taxon>
        <taxon>Apostichopus</taxon>
    </lineage>
</organism>